<reference evidence="1 2" key="1">
    <citation type="submission" date="2019-01" db="EMBL/GenBank/DDBJ databases">
        <title>Draft Genome and Complete Hox-Cluster Characterization of the Sterlet Sturgeon (Acipenser ruthenus).</title>
        <authorList>
            <person name="Wei Q."/>
        </authorList>
    </citation>
    <scope>NUCLEOTIDE SEQUENCE [LARGE SCALE GENOMIC DNA]</scope>
    <source>
        <strain evidence="1">WHYD16114868_AA</strain>
        <tissue evidence="1">Blood</tissue>
    </source>
</reference>
<sequence length="74" mass="8005">MSRTEEVHRITENVYKCQIKGVPGSRVSTDSSSNGIQSSSILGVTLVKSLRKRISQTEPSQASGPIAARLAEYL</sequence>
<comment type="caution">
    <text evidence="1">The sequence shown here is derived from an EMBL/GenBank/DDBJ whole genome shotgun (WGS) entry which is preliminary data.</text>
</comment>
<protein>
    <submittedName>
        <fullName evidence="1">Uncharacterized protein</fullName>
    </submittedName>
</protein>
<evidence type="ECO:0000313" key="1">
    <source>
        <dbReference type="EMBL" id="RXN02167.1"/>
    </source>
</evidence>
<keyword evidence="2" id="KW-1185">Reference proteome</keyword>
<accession>A0A662Z1N9</accession>
<name>A0A662Z1N9_ACIRT</name>
<dbReference type="Proteomes" id="UP000289886">
    <property type="component" value="Unassembled WGS sequence"/>
</dbReference>
<evidence type="ECO:0000313" key="2">
    <source>
        <dbReference type="Proteomes" id="UP000289886"/>
    </source>
</evidence>
<gene>
    <name evidence="1" type="ORF">EOD39_0776</name>
</gene>
<dbReference type="EMBL" id="SCEB01000001">
    <property type="protein sequence ID" value="RXN02167.1"/>
    <property type="molecule type" value="Genomic_DNA"/>
</dbReference>
<dbReference type="AlphaFoldDB" id="A0A662Z1N9"/>
<organism evidence="1 2">
    <name type="scientific">Acipenser ruthenus</name>
    <name type="common">Sterlet sturgeon</name>
    <dbReference type="NCBI Taxonomy" id="7906"/>
    <lineage>
        <taxon>Eukaryota</taxon>
        <taxon>Metazoa</taxon>
        <taxon>Chordata</taxon>
        <taxon>Craniata</taxon>
        <taxon>Vertebrata</taxon>
        <taxon>Euteleostomi</taxon>
        <taxon>Actinopterygii</taxon>
        <taxon>Chondrostei</taxon>
        <taxon>Acipenseriformes</taxon>
        <taxon>Acipenseridae</taxon>
        <taxon>Acipenser</taxon>
    </lineage>
</organism>
<proteinExistence type="predicted"/>